<evidence type="ECO:0000313" key="6">
    <source>
        <dbReference type="Proteomes" id="UP000031737"/>
    </source>
</evidence>
<evidence type="ECO:0000256" key="2">
    <source>
        <dbReference type="ARBA" id="ARBA00022980"/>
    </source>
</evidence>
<dbReference type="Proteomes" id="UP000031737">
    <property type="component" value="Unassembled WGS sequence"/>
</dbReference>
<evidence type="ECO:0000256" key="3">
    <source>
        <dbReference type="ARBA" id="ARBA00023274"/>
    </source>
</evidence>
<evidence type="ECO:0000313" key="5">
    <source>
        <dbReference type="EMBL" id="ESL10506.1"/>
    </source>
</evidence>
<dbReference type="InterPro" id="IPR036227">
    <property type="entry name" value="Ribosomal_uL15/eL18_sf"/>
</dbReference>
<evidence type="ECO:0000259" key="4">
    <source>
        <dbReference type="Pfam" id="PF00828"/>
    </source>
</evidence>
<dbReference type="OrthoDB" id="238213at2759"/>
<dbReference type="FunFam" id="3.100.10.10:FF:000015">
    <property type="entry name" value="60S ribosomal protein L27A/L29"/>
    <property type="match status" value="1"/>
</dbReference>
<evidence type="ECO:0000256" key="1">
    <source>
        <dbReference type="ARBA" id="ARBA00007320"/>
    </source>
</evidence>
<keyword evidence="2 5" id="KW-0689">Ribosomal protein</keyword>
<dbReference type="EMBL" id="AUPL01001761">
    <property type="protein sequence ID" value="ESL10506.1"/>
    <property type="molecule type" value="Genomic_DNA"/>
</dbReference>
<sequence>MNHYHLKKNALWKPTINLNNITKLIAKDEALKAKKGEALPVIDLLANGYSKLLGNGHLQAPCIVKARWVSKLADKKIRKAGGAVVLQA</sequence>
<dbReference type="InterPro" id="IPR021131">
    <property type="entry name" value="Ribosomal_uL15/eL18"/>
</dbReference>
<dbReference type="GO" id="GO:0022625">
    <property type="term" value="C:cytosolic large ribosomal subunit"/>
    <property type="evidence" value="ECO:0007669"/>
    <property type="project" value="TreeGrafter"/>
</dbReference>
<protein>
    <submittedName>
        <fullName evidence="5">60S ribosomal protein L27A/L29</fullName>
    </submittedName>
</protein>
<dbReference type="AlphaFoldDB" id="A0A061J8T2"/>
<dbReference type="SUPFAM" id="SSF52080">
    <property type="entry name" value="Ribosomal proteins L15p and L18e"/>
    <property type="match status" value="1"/>
</dbReference>
<keyword evidence="6" id="KW-1185">Reference proteome</keyword>
<accession>A0A061J8T2</accession>
<proteinExistence type="inferred from homology"/>
<dbReference type="Gene3D" id="3.100.10.10">
    <property type="match status" value="1"/>
</dbReference>
<dbReference type="VEuPathDB" id="TriTrypDB:TRSC58_01761"/>
<reference evidence="5 6" key="1">
    <citation type="submission" date="2013-07" db="EMBL/GenBank/DDBJ databases">
        <authorList>
            <person name="Stoco P.H."/>
            <person name="Wagner G."/>
            <person name="Gerber A."/>
            <person name="Zaha A."/>
            <person name="Thompson C."/>
            <person name="Bartholomeu D.C."/>
            <person name="Luckemeyer D.D."/>
            <person name="Bahia D."/>
            <person name="Loreto E."/>
            <person name="Prestes E.B."/>
            <person name="Lima F.M."/>
            <person name="Rodrigues-Luiz G."/>
            <person name="Vallejo G.A."/>
            <person name="Filho J.F."/>
            <person name="Monteiro K.M."/>
            <person name="Tyler K.M."/>
            <person name="de Almeida L.G."/>
            <person name="Ortiz M.F."/>
            <person name="Siervo M.A."/>
            <person name="de Moraes M.H."/>
            <person name="Cunha O.L."/>
            <person name="Mendonca-Neto R."/>
            <person name="Silva R."/>
            <person name="Teixeira S.M."/>
            <person name="Murta S.M."/>
            <person name="Sincero T.C."/>
            <person name="Mendes T.A."/>
            <person name="Urmenyi T.P."/>
            <person name="Silva V.G."/>
            <person name="da Rocha W.D."/>
            <person name="Andersson B."/>
            <person name="Romanha A.J."/>
            <person name="Steindel M."/>
            <person name="de Vasconcelos A.T."/>
            <person name="Grisard E.C."/>
        </authorList>
    </citation>
    <scope>NUCLEOTIDE SEQUENCE [LARGE SCALE GENOMIC DNA]</scope>
    <source>
        <strain evidence="5 6">SC58</strain>
    </source>
</reference>
<dbReference type="Pfam" id="PF00828">
    <property type="entry name" value="Ribosomal_L27A"/>
    <property type="match status" value="1"/>
</dbReference>
<dbReference type="PANTHER" id="PTHR11721:SF3">
    <property type="entry name" value="LARGE RIBOSOMAL SUBUNIT PROTEIN UL15"/>
    <property type="match status" value="1"/>
</dbReference>
<dbReference type="PANTHER" id="PTHR11721">
    <property type="entry name" value="60S RIBOSOMAL PROTEIN L27A"/>
    <property type="match status" value="1"/>
</dbReference>
<name>A0A061J8T2_TRYRA</name>
<keyword evidence="3" id="KW-0687">Ribonucleoprotein</keyword>
<comment type="similarity">
    <text evidence="1">Belongs to the universal ribosomal protein uL15 family.</text>
</comment>
<organism evidence="5 6">
    <name type="scientific">Trypanosoma rangeli SC58</name>
    <dbReference type="NCBI Taxonomy" id="429131"/>
    <lineage>
        <taxon>Eukaryota</taxon>
        <taxon>Discoba</taxon>
        <taxon>Euglenozoa</taxon>
        <taxon>Kinetoplastea</taxon>
        <taxon>Metakinetoplastina</taxon>
        <taxon>Trypanosomatida</taxon>
        <taxon>Trypanosomatidae</taxon>
        <taxon>Trypanosoma</taxon>
        <taxon>Herpetosoma</taxon>
    </lineage>
</organism>
<comment type="caution">
    <text evidence="5">The sequence shown here is derived from an EMBL/GenBank/DDBJ whole genome shotgun (WGS) entry which is preliminary data.</text>
</comment>
<dbReference type="GO" id="GO:0003735">
    <property type="term" value="F:structural constituent of ribosome"/>
    <property type="evidence" value="ECO:0007669"/>
    <property type="project" value="TreeGrafter"/>
</dbReference>
<gene>
    <name evidence="5" type="ORF">TRSC58_01761</name>
</gene>
<feature type="domain" description="Large ribosomal subunit protein uL15/eL18" evidence="4">
    <location>
        <begin position="15"/>
        <end position="85"/>
    </location>
</feature>